<dbReference type="GO" id="GO:0005737">
    <property type="term" value="C:cytoplasm"/>
    <property type="evidence" value="ECO:0007669"/>
    <property type="project" value="TreeGrafter"/>
</dbReference>
<dbReference type="InterPro" id="IPR002347">
    <property type="entry name" value="SDR_fam"/>
</dbReference>
<organism evidence="3 4">
    <name type="scientific">Fusarium torreyae</name>
    <dbReference type="NCBI Taxonomy" id="1237075"/>
    <lineage>
        <taxon>Eukaryota</taxon>
        <taxon>Fungi</taxon>
        <taxon>Dikarya</taxon>
        <taxon>Ascomycota</taxon>
        <taxon>Pezizomycotina</taxon>
        <taxon>Sordariomycetes</taxon>
        <taxon>Hypocreomycetidae</taxon>
        <taxon>Hypocreales</taxon>
        <taxon>Nectriaceae</taxon>
        <taxon>Fusarium</taxon>
    </lineage>
</organism>
<comment type="caution">
    <text evidence="3">The sequence shown here is derived from an EMBL/GenBank/DDBJ whole genome shotgun (WGS) entry which is preliminary data.</text>
</comment>
<keyword evidence="4" id="KW-1185">Reference proteome</keyword>
<dbReference type="InterPro" id="IPR051468">
    <property type="entry name" value="Fungal_SecMetab_SDRs"/>
</dbReference>
<dbReference type="Proteomes" id="UP001152049">
    <property type="component" value="Unassembled WGS sequence"/>
</dbReference>
<dbReference type="Gene3D" id="3.40.50.720">
    <property type="entry name" value="NAD(P)-binding Rossmann-like Domain"/>
    <property type="match status" value="1"/>
</dbReference>
<protein>
    <recommendedName>
        <fullName evidence="5">Short chain dehydrogenase</fullName>
    </recommendedName>
</protein>
<sequence>MSTDKKIVLVTGSNSGIGFETIASLAQVSDEYHIIICARSIEKGDEALRKIRSSYGATIKSTISILQLDVTDRESILAVSDELKKLYGKLDVLVNNAGILIIEPMDRLELLRKTFETNVFGPWYLTEVLEPLLKASAAPLIINVTSGQGSVTRKLDPSNPWAALPGEHYRASKSAMNMMAACQRYSYKEWGCRVCAFDPGFCVTNLTGEENRQFRVERGARPATDAANAMVEIILGKRNDDFEKNGMLDIDGGVLPW</sequence>
<dbReference type="EMBL" id="JAOQAZ010000010">
    <property type="protein sequence ID" value="KAJ4263333.1"/>
    <property type="molecule type" value="Genomic_DNA"/>
</dbReference>
<proteinExistence type="inferred from homology"/>
<gene>
    <name evidence="3" type="ORF">NW762_006151</name>
</gene>
<dbReference type="PRINTS" id="PR00080">
    <property type="entry name" value="SDRFAMILY"/>
</dbReference>
<accession>A0A9W8S3K9</accession>
<evidence type="ECO:0008006" key="5">
    <source>
        <dbReference type="Google" id="ProtNLM"/>
    </source>
</evidence>
<dbReference type="PANTHER" id="PTHR43544:SF32">
    <property type="entry name" value="CHAIN DEHYDROGENASE, PUTATIVE (AFU_ORTHOLOGUE AFUA_5G01530)-RELATED"/>
    <property type="match status" value="1"/>
</dbReference>
<comment type="similarity">
    <text evidence="1 2">Belongs to the short-chain dehydrogenases/reductases (SDR) family.</text>
</comment>
<evidence type="ECO:0000313" key="3">
    <source>
        <dbReference type="EMBL" id="KAJ4263333.1"/>
    </source>
</evidence>
<evidence type="ECO:0000256" key="1">
    <source>
        <dbReference type="ARBA" id="ARBA00006484"/>
    </source>
</evidence>
<dbReference type="SUPFAM" id="SSF51735">
    <property type="entry name" value="NAD(P)-binding Rossmann-fold domains"/>
    <property type="match status" value="1"/>
</dbReference>
<dbReference type="GO" id="GO:0016491">
    <property type="term" value="F:oxidoreductase activity"/>
    <property type="evidence" value="ECO:0007669"/>
    <property type="project" value="TreeGrafter"/>
</dbReference>
<reference evidence="3" key="1">
    <citation type="submission" date="2022-09" db="EMBL/GenBank/DDBJ databases">
        <title>Fusarium specimens isolated from Avocado Roots.</title>
        <authorList>
            <person name="Stajich J."/>
            <person name="Roper C."/>
            <person name="Heimlech-Rivalta G."/>
        </authorList>
    </citation>
    <scope>NUCLEOTIDE SEQUENCE</scope>
    <source>
        <strain evidence="3">CF00136</strain>
    </source>
</reference>
<dbReference type="PRINTS" id="PR00081">
    <property type="entry name" value="GDHRDH"/>
</dbReference>
<name>A0A9W8S3K9_9HYPO</name>
<dbReference type="PANTHER" id="PTHR43544">
    <property type="entry name" value="SHORT-CHAIN DEHYDROGENASE/REDUCTASE"/>
    <property type="match status" value="1"/>
</dbReference>
<dbReference type="Pfam" id="PF00106">
    <property type="entry name" value="adh_short"/>
    <property type="match status" value="1"/>
</dbReference>
<dbReference type="AlphaFoldDB" id="A0A9W8S3K9"/>
<dbReference type="GO" id="GO:0019748">
    <property type="term" value="P:secondary metabolic process"/>
    <property type="evidence" value="ECO:0007669"/>
    <property type="project" value="TreeGrafter"/>
</dbReference>
<evidence type="ECO:0000313" key="4">
    <source>
        <dbReference type="Proteomes" id="UP001152049"/>
    </source>
</evidence>
<evidence type="ECO:0000256" key="2">
    <source>
        <dbReference type="RuleBase" id="RU000363"/>
    </source>
</evidence>
<dbReference type="OrthoDB" id="1933717at2759"/>
<dbReference type="InterPro" id="IPR036291">
    <property type="entry name" value="NAD(P)-bd_dom_sf"/>
</dbReference>